<keyword evidence="3" id="KW-1185">Reference proteome</keyword>
<accession>A0A9P6ZS35</accession>
<sequence>MSTTTAAVTPQSSFYGDYEKGEEPTDWIRKYQLSFPPSYSDTEKIARFELQCAAASPAESWFTNLPATDKASWAQFLAAFRTQWPPPAQVTLTVTQKKDHIRALKKIEEENGDTSNGQRRSREWLKENTPEILRDFLSDNYSTWTDFEADVAKVSASQLLKAKQRLAMERKLREDVDKLQTQANNGRKPTAPSPASSNQTTYGPVPAFRYSYRFGTPPATMSQPQSVAPPPTYQAPLLPAVPQIPQMPQGSNLFTATAPVTRGNLFYGYRGYPQTPTRSRGGSPADRARTVAQYATIPHHPDSDMGRQAYTQQIQEWHTQHGTKAIPNSQRPYPLKPGTSPIGSRECFNCGMAMAPPHQAYDCPNTPLPPQETKWRETISRLVSRALAPAATPGPTTNIQYVTSVPTPPVNAPFAAPHPVSYPQYSYYPEPYEMYDIAGNEYGPQQ</sequence>
<organism evidence="2 3">
    <name type="scientific">Suillus placidus</name>
    <dbReference type="NCBI Taxonomy" id="48579"/>
    <lineage>
        <taxon>Eukaryota</taxon>
        <taxon>Fungi</taxon>
        <taxon>Dikarya</taxon>
        <taxon>Basidiomycota</taxon>
        <taxon>Agaricomycotina</taxon>
        <taxon>Agaricomycetes</taxon>
        <taxon>Agaricomycetidae</taxon>
        <taxon>Boletales</taxon>
        <taxon>Suillineae</taxon>
        <taxon>Suillaceae</taxon>
        <taxon>Suillus</taxon>
    </lineage>
</organism>
<feature type="compositionally biased region" description="Polar residues" evidence="1">
    <location>
        <begin position="1"/>
        <end position="14"/>
    </location>
</feature>
<feature type="region of interest" description="Disordered" evidence="1">
    <location>
        <begin position="179"/>
        <end position="200"/>
    </location>
</feature>
<protein>
    <recommendedName>
        <fullName evidence="4">Retrotransposon gag domain-containing protein</fullName>
    </recommendedName>
</protein>
<proteinExistence type="predicted"/>
<dbReference type="Proteomes" id="UP000714275">
    <property type="component" value="Unassembled WGS sequence"/>
</dbReference>
<reference evidence="2" key="1">
    <citation type="journal article" date="2020" name="New Phytol.">
        <title>Comparative genomics reveals dynamic genome evolution in host specialist ectomycorrhizal fungi.</title>
        <authorList>
            <person name="Lofgren L.A."/>
            <person name="Nguyen N.H."/>
            <person name="Vilgalys R."/>
            <person name="Ruytinx J."/>
            <person name="Liao H.L."/>
            <person name="Branco S."/>
            <person name="Kuo A."/>
            <person name="LaButti K."/>
            <person name="Lipzen A."/>
            <person name="Andreopoulos W."/>
            <person name="Pangilinan J."/>
            <person name="Riley R."/>
            <person name="Hundley H."/>
            <person name="Na H."/>
            <person name="Barry K."/>
            <person name="Grigoriev I.V."/>
            <person name="Stajich J.E."/>
            <person name="Kennedy P.G."/>
        </authorList>
    </citation>
    <scope>NUCLEOTIDE SEQUENCE</scope>
    <source>
        <strain evidence="2">DOB743</strain>
    </source>
</reference>
<feature type="region of interest" description="Disordered" evidence="1">
    <location>
        <begin position="1"/>
        <end position="20"/>
    </location>
</feature>
<evidence type="ECO:0000313" key="3">
    <source>
        <dbReference type="Proteomes" id="UP000714275"/>
    </source>
</evidence>
<evidence type="ECO:0000256" key="1">
    <source>
        <dbReference type="SAM" id="MobiDB-lite"/>
    </source>
</evidence>
<dbReference type="EMBL" id="JABBWD010000031">
    <property type="protein sequence ID" value="KAG1775750.1"/>
    <property type="molecule type" value="Genomic_DNA"/>
</dbReference>
<evidence type="ECO:0008006" key="4">
    <source>
        <dbReference type="Google" id="ProtNLM"/>
    </source>
</evidence>
<gene>
    <name evidence="2" type="ORF">EV702DRAFT_1046647</name>
</gene>
<dbReference type="AlphaFoldDB" id="A0A9P6ZS35"/>
<name>A0A9P6ZS35_9AGAM</name>
<evidence type="ECO:0000313" key="2">
    <source>
        <dbReference type="EMBL" id="KAG1775750.1"/>
    </source>
</evidence>
<comment type="caution">
    <text evidence="2">The sequence shown here is derived from an EMBL/GenBank/DDBJ whole genome shotgun (WGS) entry which is preliminary data.</text>
</comment>
<dbReference type="OrthoDB" id="2687684at2759"/>